<dbReference type="Proteomes" id="UP000501926">
    <property type="component" value="Chromosome"/>
</dbReference>
<reference evidence="8" key="1">
    <citation type="journal article" date="2006" name="Nature">
        <title>Deciphering the evolution and metabolism of an anammox bacterium from a community genome.</title>
        <authorList>
            <person name="Strous M."/>
            <person name="Pelletier E."/>
            <person name="Mangenot S."/>
            <person name="Rattei T."/>
            <person name="Lehner A."/>
            <person name="Taylor M.W."/>
            <person name="Horn M."/>
            <person name="Daims H."/>
            <person name="Bartol-Mavel D."/>
            <person name="Wincker P."/>
            <person name="Barbe V."/>
            <person name="Fonknechten N."/>
            <person name="Vallenet D."/>
            <person name="Segurens B."/>
            <person name="Schenowitz-Truong C."/>
            <person name="Medigue C."/>
            <person name="Collingro A."/>
            <person name="Snel B."/>
            <person name="Dutilh B.E."/>
            <person name="OpDenCamp H.J.M."/>
            <person name="vanDerDrift C."/>
            <person name="Cirpus I."/>
            <person name="vanDePas-Schoonen K.T."/>
            <person name="Harhangi H.R."/>
            <person name="vanNiftrik L."/>
            <person name="Schmid M."/>
            <person name="Keltjens J."/>
            <person name="vanDeVossenberg J."/>
            <person name="Kartal B."/>
            <person name="Meier H."/>
            <person name="Frishman D."/>
            <person name="Huynen M.A."/>
            <person name="Mewes H."/>
            <person name="Weissenbach J."/>
            <person name="Jetten M.S.M."/>
            <person name="Wagner M."/>
            <person name="LePaslier D."/>
        </authorList>
    </citation>
    <scope>NUCLEOTIDE SEQUENCE</scope>
</reference>
<evidence type="ECO:0000313" key="10">
    <source>
        <dbReference type="EMBL" id="SOH03301.1"/>
    </source>
</evidence>
<evidence type="ECO:0000256" key="5">
    <source>
        <dbReference type="ARBA" id="ARBA00023014"/>
    </source>
</evidence>
<evidence type="ECO:0000256" key="4">
    <source>
        <dbReference type="ARBA" id="ARBA00023004"/>
    </source>
</evidence>
<dbReference type="SMART" id="SM00729">
    <property type="entry name" value="Elp3"/>
    <property type="match status" value="1"/>
</dbReference>
<keyword evidence="3" id="KW-0479">Metal-binding</keyword>
<reference evidence="8" key="2">
    <citation type="submission" date="2006-01" db="EMBL/GenBank/DDBJ databases">
        <authorList>
            <person name="Genoscope"/>
        </authorList>
    </citation>
    <scope>NUCLEOTIDE SEQUENCE</scope>
</reference>
<dbReference type="PANTHER" id="PTHR43409">
    <property type="entry name" value="ANAEROBIC MAGNESIUM-PROTOPORPHYRIN IX MONOMETHYL ESTER CYCLASE-RELATED"/>
    <property type="match status" value="1"/>
</dbReference>
<dbReference type="InterPro" id="IPR006158">
    <property type="entry name" value="Cobalamin-bd"/>
</dbReference>
<dbReference type="Proteomes" id="UP000221734">
    <property type="component" value="Chromosome Kuenenia_stuttgartiensis_MBR1"/>
</dbReference>
<keyword evidence="4" id="KW-0408">Iron</keyword>
<evidence type="ECO:0000259" key="6">
    <source>
        <dbReference type="PROSITE" id="PS51332"/>
    </source>
</evidence>
<reference evidence="10" key="4">
    <citation type="submission" date="2017-10" db="EMBL/GenBank/DDBJ databases">
        <authorList>
            <person name="Banno H."/>
            <person name="Chua N.-H."/>
        </authorList>
    </citation>
    <scope>NUCLEOTIDE SEQUENCE [LARGE SCALE GENOMIC DNA]</scope>
    <source>
        <strain evidence="10">Kuenenia_mbr1_ru-nijmegen</strain>
    </source>
</reference>
<dbReference type="Pfam" id="PF04055">
    <property type="entry name" value="Radical_SAM"/>
    <property type="match status" value="1"/>
</dbReference>
<dbReference type="InterPro" id="IPR007197">
    <property type="entry name" value="rSAM"/>
</dbReference>
<name>Q1Q260_KUEST</name>
<dbReference type="InterPro" id="IPR023404">
    <property type="entry name" value="rSAM_horseshoe"/>
</dbReference>
<proteinExistence type="predicted"/>
<feature type="domain" description="Radical SAM core" evidence="7">
    <location>
        <begin position="184"/>
        <end position="403"/>
    </location>
</feature>
<evidence type="ECO:0000313" key="9">
    <source>
        <dbReference type="EMBL" id="QII11133.1"/>
    </source>
</evidence>
<dbReference type="GO" id="GO:0046872">
    <property type="term" value="F:metal ion binding"/>
    <property type="evidence" value="ECO:0007669"/>
    <property type="project" value="UniProtKB-KW"/>
</dbReference>
<dbReference type="InterPro" id="IPR058240">
    <property type="entry name" value="rSAM_sf"/>
</dbReference>
<dbReference type="GO" id="GO:0051539">
    <property type="term" value="F:4 iron, 4 sulfur cluster binding"/>
    <property type="evidence" value="ECO:0007669"/>
    <property type="project" value="UniProtKB-KW"/>
</dbReference>
<keyword evidence="5" id="KW-0411">Iron-sulfur</keyword>
<evidence type="ECO:0000256" key="3">
    <source>
        <dbReference type="ARBA" id="ARBA00022723"/>
    </source>
</evidence>
<evidence type="ECO:0000256" key="2">
    <source>
        <dbReference type="ARBA" id="ARBA00022691"/>
    </source>
</evidence>
<dbReference type="Gene3D" id="3.80.30.20">
    <property type="entry name" value="tm_1862 like domain"/>
    <property type="match status" value="1"/>
</dbReference>
<evidence type="ECO:0000313" key="12">
    <source>
        <dbReference type="Proteomes" id="UP000501926"/>
    </source>
</evidence>
<dbReference type="PANTHER" id="PTHR43409:SF16">
    <property type="entry name" value="SLR0320 PROTEIN"/>
    <property type="match status" value="1"/>
</dbReference>
<dbReference type="AlphaFoldDB" id="Q1Q260"/>
<sequence>MKILLISVNNEMKPYPVAPLGIAYIATILKNKGHSVYVLDLCFAEDDYVAIEESLRKFSPDLLGLSIRNIDNLTFRKSVYYLPRVKEIVRLIKRLTSAQIIVGGSGFSLFPEEVLRYLQLEMGIVGEGEISLPQYIDVIIHGGEINDIPNLCYIKDGKYTRNNTLCSVEPFTPKRDLLNNNKYMELGGMANIQSKRGCPFHCTYCTYPSLNGNTVRLREPLEIVDEIKELNSEYGVDYVFFVDDIFNCPEKHTVALCEEIIRHELKIDWACFATPKGMTKELALLMSDAGCKGIEFGTDAGSRKTLKAIGKSFTIEDIAFATECCNSINLPNAHYIIVGGPDEDDSTLSETFSLFNKIEPTAVIVFVGIRIYPNTLLYYKAIEDKIIEKDQNILEPVFYISPKIDRDVLLQKIYDYAQQSHNWIVPGLDIRCDTDMLTVMRKIGKRGPLWDMI</sequence>
<dbReference type="OrthoDB" id="9801424at2"/>
<evidence type="ECO:0000313" key="11">
    <source>
        <dbReference type="Proteomes" id="UP000221734"/>
    </source>
</evidence>
<dbReference type="CDD" id="cd01335">
    <property type="entry name" value="Radical_SAM"/>
    <property type="match status" value="1"/>
</dbReference>
<dbReference type="EMBL" id="CP049055">
    <property type="protein sequence ID" value="QII11133.1"/>
    <property type="molecule type" value="Genomic_DNA"/>
</dbReference>
<organism evidence="8">
    <name type="scientific">Kuenenia stuttgartiensis</name>
    <dbReference type="NCBI Taxonomy" id="174633"/>
    <lineage>
        <taxon>Bacteria</taxon>
        <taxon>Pseudomonadati</taxon>
        <taxon>Planctomycetota</taxon>
        <taxon>Candidatus Brocadiia</taxon>
        <taxon>Candidatus Brocadiales</taxon>
        <taxon>Candidatus Brocadiaceae</taxon>
        <taxon>Candidatus Kuenenia</taxon>
    </lineage>
</organism>
<evidence type="ECO:0000313" key="8">
    <source>
        <dbReference type="EMBL" id="CAJ74103.1"/>
    </source>
</evidence>
<dbReference type="NCBIfam" id="TIGR04072">
    <property type="entry name" value="rSAM_ladder_B12"/>
    <property type="match status" value="1"/>
</dbReference>
<dbReference type="InterPro" id="IPR023969">
    <property type="entry name" value="CHP04072_B12-bd/rSAM"/>
</dbReference>
<protein>
    <submittedName>
        <fullName evidence="8">Uncharacterized protein</fullName>
    </submittedName>
</protein>
<dbReference type="PROSITE" id="PS51332">
    <property type="entry name" value="B12_BINDING"/>
    <property type="match status" value="1"/>
</dbReference>
<dbReference type="KEGG" id="kst:KSMBR1_0790"/>
<comment type="cofactor">
    <cofactor evidence="1">
        <name>[4Fe-4S] cluster</name>
        <dbReference type="ChEBI" id="CHEBI:49883"/>
    </cofactor>
</comment>
<dbReference type="SFLD" id="SFLDS00029">
    <property type="entry name" value="Radical_SAM"/>
    <property type="match status" value="1"/>
</dbReference>
<evidence type="ECO:0000259" key="7">
    <source>
        <dbReference type="PROSITE" id="PS51918"/>
    </source>
</evidence>
<dbReference type="SMR" id="Q1Q260"/>
<dbReference type="SFLD" id="SFLDG01123">
    <property type="entry name" value="methyltransferase_(Class_B)"/>
    <property type="match status" value="1"/>
</dbReference>
<dbReference type="SUPFAM" id="SSF102114">
    <property type="entry name" value="Radical SAM enzymes"/>
    <property type="match status" value="1"/>
</dbReference>
<reference evidence="9 12" key="5">
    <citation type="submission" date="2020-02" db="EMBL/GenBank/DDBJ databases">
        <title>Newly sequenced genome of strain CSTR1 showed variability in Candidatus Kuenenia stuttgartiensis genomes.</title>
        <authorList>
            <person name="Ding C."/>
            <person name="Adrian L."/>
        </authorList>
    </citation>
    <scope>NUCLEOTIDE SEQUENCE [LARGE SCALE GENOMIC DNA]</scope>
    <source>
        <strain evidence="9 12">CSTR1</strain>
    </source>
</reference>
<dbReference type="RefSeq" id="WP_099324156.1">
    <property type="nucleotide sequence ID" value="NZ_CP049055.1"/>
</dbReference>
<dbReference type="GO" id="GO:0003824">
    <property type="term" value="F:catalytic activity"/>
    <property type="evidence" value="ECO:0007669"/>
    <property type="project" value="InterPro"/>
</dbReference>
<dbReference type="InterPro" id="IPR006638">
    <property type="entry name" value="Elp3/MiaA/NifB-like_rSAM"/>
</dbReference>
<dbReference type="GO" id="GO:0005829">
    <property type="term" value="C:cytosol"/>
    <property type="evidence" value="ECO:0007669"/>
    <property type="project" value="TreeGrafter"/>
</dbReference>
<gene>
    <name evidence="9" type="ORF">KsCSTR_17540</name>
    <name evidence="10" type="ORF">KSMBR1_0790</name>
    <name evidence="8" type="ORF">kuste3342</name>
</gene>
<dbReference type="EMBL" id="LT934425">
    <property type="protein sequence ID" value="SOH03301.1"/>
    <property type="molecule type" value="Genomic_DNA"/>
</dbReference>
<dbReference type="Pfam" id="PF02310">
    <property type="entry name" value="B12-binding"/>
    <property type="match status" value="1"/>
</dbReference>
<keyword evidence="11" id="KW-1185">Reference proteome</keyword>
<dbReference type="InterPro" id="IPR051198">
    <property type="entry name" value="BchE-like"/>
</dbReference>
<evidence type="ECO:0000256" key="1">
    <source>
        <dbReference type="ARBA" id="ARBA00001966"/>
    </source>
</evidence>
<dbReference type="Gene3D" id="3.40.50.280">
    <property type="entry name" value="Cobalamin-binding domain"/>
    <property type="match status" value="1"/>
</dbReference>
<dbReference type="SFLD" id="SFLDG01082">
    <property type="entry name" value="B12-binding_domain_containing"/>
    <property type="match status" value="1"/>
</dbReference>
<accession>Q1Q260</accession>
<dbReference type="GO" id="GO:0031419">
    <property type="term" value="F:cobalamin binding"/>
    <property type="evidence" value="ECO:0007669"/>
    <property type="project" value="InterPro"/>
</dbReference>
<keyword evidence="2" id="KW-0949">S-adenosyl-L-methionine</keyword>
<feature type="domain" description="B12-binding" evidence="6">
    <location>
        <begin position="1"/>
        <end position="146"/>
    </location>
</feature>
<reference evidence="11" key="3">
    <citation type="submission" date="2017-10" db="EMBL/GenBank/DDBJ databases">
        <authorList>
            <person name="Frank J."/>
        </authorList>
    </citation>
    <scope>NUCLEOTIDE SEQUENCE [LARGE SCALE GENOMIC DNA]</scope>
</reference>
<dbReference type="InterPro" id="IPR034466">
    <property type="entry name" value="Methyltransferase_Class_B"/>
</dbReference>
<dbReference type="EMBL" id="CT573071">
    <property type="protein sequence ID" value="CAJ74103.1"/>
    <property type="molecule type" value="Genomic_DNA"/>
</dbReference>
<dbReference type="PROSITE" id="PS51918">
    <property type="entry name" value="RADICAL_SAM"/>
    <property type="match status" value="1"/>
</dbReference>